<organism evidence="4 5">
    <name type="scientific">Luteolibacter flavescens</name>
    <dbReference type="NCBI Taxonomy" id="1859460"/>
    <lineage>
        <taxon>Bacteria</taxon>
        <taxon>Pseudomonadati</taxon>
        <taxon>Verrucomicrobiota</taxon>
        <taxon>Verrucomicrobiia</taxon>
        <taxon>Verrucomicrobiales</taxon>
        <taxon>Verrucomicrobiaceae</taxon>
        <taxon>Luteolibacter</taxon>
    </lineage>
</organism>
<dbReference type="InterPro" id="IPR054491">
    <property type="entry name" value="MGH1-like_GH"/>
</dbReference>
<dbReference type="InterPro" id="IPR012341">
    <property type="entry name" value="6hp_glycosidase-like_sf"/>
</dbReference>
<evidence type="ECO:0000313" key="5">
    <source>
        <dbReference type="Proteomes" id="UP001207930"/>
    </source>
</evidence>
<dbReference type="InterPro" id="IPR005194">
    <property type="entry name" value="Glyco_hydro_65_C"/>
</dbReference>
<protein>
    <submittedName>
        <fullName evidence="4">Trehalase family glycosidase</fullName>
    </submittedName>
</protein>
<keyword evidence="4" id="KW-0378">Hydrolase</keyword>
<keyword evidence="1" id="KW-0732">Signal</keyword>
<dbReference type="InterPro" id="IPR008928">
    <property type="entry name" value="6-hairpin_glycosidase_sf"/>
</dbReference>
<name>A0ABT3FPU7_9BACT</name>
<accession>A0ABT3FPU7</accession>
<dbReference type="Gene3D" id="1.50.10.10">
    <property type="match status" value="1"/>
</dbReference>
<evidence type="ECO:0000313" key="4">
    <source>
        <dbReference type="EMBL" id="MCW1885472.1"/>
    </source>
</evidence>
<feature type="signal peptide" evidence="1">
    <location>
        <begin position="1"/>
        <end position="29"/>
    </location>
</feature>
<dbReference type="RefSeq" id="WP_264501429.1">
    <property type="nucleotide sequence ID" value="NZ_JAPDDS010000006.1"/>
</dbReference>
<keyword evidence="4" id="KW-0326">Glycosidase</keyword>
<evidence type="ECO:0000259" key="2">
    <source>
        <dbReference type="Pfam" id="PF03633"/>
    </source>
</evidence>
<dbReference type="Pfam" id="PF03633">
    <property type="entry name" value="Glyco_hydro_65C"/>
    <property type="match status" value="1"/>
</dbReference>
<keyword evidence="5" id="KW-1185">Reference proteome</keyword>
<evidence type="ECO:0000259" key="3">
    <source>
        <dbReference type="Pfam" id="PF22422"/>
    </source>
</evidence>
<sequence>MTFLRATLRTRFLAAASCLLSAGASLTSAAGPVPAVERLRHHVEQFNGRDTDLYPQSIPNAQAYDFLKENIPLFDAPDEDFVRTYYFRWWVYRKHVKATPEGRVITEFLPPVPWAGKHNTISCALGHHLMEGRWLRDRGIMRENLQFWLGKTDGGHLRRYSTWLGTGLWELHEVHPDEAFLKDLLPSLVANYEGWEATHLCADGLFQQTDNADGMEVSIGGSGRRPTINSYLYGDARVIAKIARLARNSSLAGKYDRKADDLRKRVLATMWDDDAGFFRVLPGSEGEKRADVSELLGYTPWLTGLADTGERHSRAWRLLTDSKGFLAPYGLTTAEQSHPQFAISGTGHECQWNGPSWPYLTSATLKSLANVLHAGGKQPLTRGDYFKLLANYTRSQRLTAADGTVLPWIDENQDPYSGEWLARKLLIERHSPIRERGKDYNHSSYCDLILSGLVGIRPAVGNKLEIDPLLPPGRWRYFSVERVRYHDREVSVVWDEDGLRYGRGKGLRLIVDGKVIASRPDLGKLSAVLPAR</sequence>
<evidence type="ECO:0000256" key="1">
    <source>
        <dbReference type="SAM" id="SignalP"/>
    </source>
</evidence>
<feature type="chain" id="PRO_5046035542" evidence="1">
    <location>
        <begin position="30"/>
        <end position="532"/>
    </location>
</feature>
<gene>
    <name evidence="4" type="ORF">OKA04_12095</name>
</gene>
<proteinExistence type="predicted"/>
<dbReference type="EMBL" id="JAPDDS010000006">
    <property type="protein sequence ID" value="MCW1885472.1"/>
    <property type="molecule type" value="Genomic_DNA"/>
</dbReference>
<dbReference type="GO" id="GO:0016798">
    <property type="term" value="F:hydrolase activity, acting on glycosyl bonds"/>
    <property type="evidence" value="ECO:0007669"/>
    <property type="project" value="UniProtKB-KW"/>
</dbReference>
<dbReference type="SUPFAM" id="SSF48208">
    <property type="entry name" value="Six-hairpin glycosidases"/>
    <property type="match status" value="1"/>
</dbReference>
<feature type="domain" description="Mannosylglycerate hydrolase MGH1-like glycoside hydrolase" evidence="3">
    <location>
        <begin position="118"/>
        <end position="443"/>
    </location>
</feature>
<feature type="domain" description="Glycoside hydrolase family 65 C-terminal" evidence="2">
    <location>
        <begin position="461"/>
        <end position="515"/>
    </location>
</feature>
<comment type="caution">
    <text evidence="4">The sequence shown here is derived from an EMBL/GenBank/DDBJ whole genome shotgun (WGS) entry which is preliminary data.</text>
</comment>
<dbReference type="Pfam" id="PF22422">
    <property type="entry name" value="MGH1-like_GH"/>
    <property type="match status" value="1"/>
</dbReference>
<reference evidence="4 5" key="1">
    <citation type="submission" date="2022-10" db="EMBL/GenBank/DDBJ databases">
        <title>Luteolibacter flavescens strain MCCC 1K03193, whole genome shotgun sequencing project.</title>
        <authorList>
            <person name="Zhao G."/>
            <person name="Shen L."/>
        </authorList>
    </citation>
    <scope>NUCLEOTIDE SEQUENCE [LARGE SCALE GENOMIC DNA]</scope>
    <source>
        <strain evidence="4 5">MCCC 1K03193</strain>
    </source>
</reference>
<dbReference type="Proteomes" id="UP001207930">
    <property type="component" value="Unassembled WGS sequence"/>
</dbReference>